<comment type="caution">
    <text evidence="4">The sequence shown here is derived from an EMBL/GenBank/DDBJ whole genome shotgun (WGS) entry which is preliminary data.</text>
</comment>
<keyword evidence="5" id="KW-1185">Reference proteome</keyword>
<feature type="chain" id="PRO_5022160827" evidence="2">
    <location>
        <begin position="19"/>
        <end position="230"/>
    </location>
</feature>
<dbReference type="EMBL" id="BJYR01000010">
    <property type="protein sequence ID" value="GEN99648.1"/>
    <property type="molecule type" value="Genomic_DNA"/>
</dbReference>
<dbReference type="GO" id="GO:0015159">
    <property type="term" value="F:polysaccharide transmembrane transporter activity"/>
    <property type="evidence" value="ECO:0007669"/>
    <property type="project" value="InterPro"/>
</dbReference>
<keyword evidence="1 2" id="KW-0732">Signal</keyword>
<sequence length="230" mass="24315">MKKSAAISLLLVSASLSACSSGLYGALPAKDAAYAIIPPIDKAVTPSEYLIAPGDVVSLMVFGEPDLTFEKLPVDDAGFIQVPLAGPVHIATLTPAQASTLIATKLGTRYLRNPEVTLNVIEQPGQTVTVEGQVLKAGTYPVDSQTTLLGAIALAQSPTRIAKLDEVVVFRTVNNTRMAARFDLGRIRAGQDPDPQILGGDVVVVGFSQAKSIYRDLLQAAPIFNVFTRL</sequence>
<dbReference type="Pfam" id="PF02563">
    <property type="entry name" value="Poly_export"/>
    <property type="match status" value="1"/>
</dbReference>
<proteinExistence type="predicted"/>
<dbReference type="PANTHER" id="PTHR33619:SF3">
    <property type="entry name" value="POLYSACCHARIDE EXPORT PROTEIN GFCE-RELATED"/>
    <property type="match status" value="1"/>
</dbReference>
<name>A0A512AIW8_9SPHN</name>
<dbReference type="InterPro" id="IPR049712">
    <property type="entry name" value="Poly_export"/>
</dbReference>
<reference evidence="4 5" key="1">
    <citation type="submission" date="2019-07" db="EMBL/GenBank/DDBJ databases">
        <title>Whole genome shotgun sequence of Novosphingobium sediminis NBRC 106119.</title>
        <authorList>
            <person name="Hosoyama A."/>
            <person name="Uohara A."/>
            <person name="Ohji S."/>
            <person name="Ichikawa N."/>
        </authorList>
    </citation>
    <scope>NUCLEOTIDE SEQUENCE [LARGE SCALE GENOMIC DNA]</scope>
    <source>
        <strain evidence="4 5">NBRC 106119</strain>
    </source>
</reference>
<dbReference type="PANTHER" id="PTHR33619">
    <property type="entry name" value="POLYSACCHARIDE EXPORT PROTEIN GFCE-RELATED"/>
    <property type="match status" value="1"/>
</dbReference>
<evidence type="ECO:0000256" key="2">
    <source>
        <dbReference type="SAM" id="SignalP"/>
    </source>
</evidence>
<accession>A0A512AIW8</accession>
<dbReference type="Gene3D" id="3.10.560.10">
    <property type="entry name" value="Outer membrane lipoprotein wza domain like"/>
    <property type="match status" value="1"/>
</dbReference>
<gene>
    <name evidence="4" type="primary">gumB</name>
    <name evidence="4" type="ORF">NSE01_14810</name>
</gene>
<evidence type="ECO:0000256" key="1">
    <source>
        <dbReference type="ARBA" id="ARBA00022729"/>
    </source>
</evidence>
<dbReference type="PROSITE" id="PS51257">
    <property type="entry name" value="PROKAR_LIPOPROTEIN"/>
    <property type="match status" value="1"/>
</dbReference>
<dbReference type="Proteomes" id="UP000321464">
    <property type="component" value="Unassembled WGS sequence"/>
</dbReference>
<dbReference type="RefSeq" id="WP_246135085.1">
    <property type="nucleotide sequence ID" value="NZ_BJYR01000010.1"/>
</dbReference>
<evidence type="ECO:0000313" key="4">
    <source>
        <dbReference type="EMBL" id="GEN99648.1"/>
    </source>
</evidence>
<dbReference type="InterPro" id="IPR003715">
    <property type="entry name" value="Poly_export_N"/>
</dbReference>
<feature type="signal peptide" evidence="2">
    <location>
        <begin position="1"/>
        <end position="18"/>
    </location>
</feature>
<evidence type="ECO:0000259" key="3">
    <source>
        <dbReference type="Pfam" id="PF02563"/>
    </source>
</evidence>
<evidence type="ECO:0000313" key="5">
    <source>
        <dbReference type="Proteomes" id="UP000321464"/>
    </source>
</evidence>
<protein>
    <submittedName>
        <fullName evidence="4">GumB protein</fullName>
    </submittedName>
</protein>
<organism evidence="4 5">
    <name type="scientific">Novosphingobium sediminis</name>
    <dbReference type="NCBI Taxonomy" id="707214"/>
    <lineage>
        <taxon>Bacteria</taxon>
        <taxon>Pseudomonadati</taxon>
        <taxon>Pseudomonadota</taxon>
        <taxon>Alphaproteobacteria</taxon>
        <taxon>Sphingomonadales</taxon>
        <taxon>Sphingomonadaceae</taxon>
        <taxon>Novosphingobium</taxon>
    </lineage>
</organism>
<dbReference type="AlphaFoldDB" id="A0A512AIW8"/>
<feature type="domain" description="Polysaccharide export protein N-terminal" evidence="3">
    <location>
        <begin position="45"/>
        <end position="120"/>
    </location>
</feature>